<evidence type="ECO:0000313" key="3">
    <source>
        <dbReference type="Proteomes" id="UP000534783"/>
    </source>
</evidence>
<reference evidence="2 3" key="1">
    <citation type="journal article" date="2020" name="Nature">
        <title>Bacterial chemolithoautotrophy via manganese oxidation.</title>
        <authorList>
            <person name="Yu H."/>
            <person name="Leadbetter J.R."/>
        </authorList>
    </citation>
    <scope>NUCLEOTIDE SEQUENCE [LARGE SCALE GENOMIC DNA]</scope>
    <source>
        <strain evidence="2 3">Mn-1</strain>
    </source>
</reference>
<gene>
    <name evidence="2" type="ORF">MNODULE_19805</name>
</gene>
<comment type="caution">
    <text evidence="2">The sequence shown here is derived from an EMBL/GenBank/DDBJ whole genome shotgun (WGS) entry which is preliminary data.</text>
</comment>
<protein>
    <submittedName>
        <fullName evidence="2">Uncharacterized protein</fullName>
    </submittedName>
</protein>
<feature type="region of interest" description="Disordered" evidence="1">
    <location>
        <begin position="68"/>
        <end position="113"/>
    </location>
</feature>
<proteinExistence type="predicted"/>
<sequence length="113" mass="12765">MAGDKMWLFPFVLVLVFSAVSAETAYSQRIENREANREGWIDPETKSAGSTLIEERRRAELAEQRAAANMEGMERQGRRQANKEGSRMGERTERRSADFSAPGALNNRSEQSK</sequence>
<organism evidence="2 3">
    <name type="scientific">Candidatus Manganitrophus noduliformans</name>
    <dbReference type="NCBI Taxonomy" id="2606439"/>
    <lineage>
        <taxon>Bacteria</taxon>
        <taxon>Pseudomonadati</taxon>
        <taxon>Nitrospirota</taxon>
        <taxon>Nitrospiria</taxon>
        <taxon>Candidatus Troglogloeales</taxon>
        <taxon>Candidatus Manganitrophaceae</taxon>
        <taxon>Candidatus Manganitrophus</taxon>
    </lineage>
</organism>
<dbReference type="EMBL" id="VTOW01000005">
    <property type="protein sequence ID" value="NKE73002.1"/>
    <property type="molecule type" value="Genomic_DNA"/>
</dbReference>
<feature type="compositionally biased region" description="Basic and acidic residues" evidence="1">
    <location>
        <begin position="72"/>
        <end position="97"/>
    </location>
</feature>
<evidence type="ECO:0000256" key="1">
    <source>
        <dbReference type="SAM" id="MobiDB-lite"/>
    </source>
</evidence>
<dbReference type="RefSeq" id="WP_168062951.1">
    <property type="nucleotide sequence ID" value="NZ_VTOW01000005.1"/>
</dbReference>
<keyword evidence="3" id="KW-1185">Reference proteome</keyword>
<dbReference type="Proteomes" id="UP000534783">
    <property type="component" value="Unassembled WGS sequence"/>
</dbReference>
<evidence type="ECO:0000313" key="2">
    <source>
        <dbReference type="EMBL" id="NKE73002.1"/>
    </source>
</evidence>
<dbReference type="AlphaFoldDB" id="A0A7X6DTA5"/>
<name>A0A7X6DTA5_9BACT</name>
<accession>A0A7X6DTA5</accession>